<accession>A0A1H9HXG5</accession>
<evidence type="ECO:0000313" key="1">
    <source>
        <dbReference type="EMBL" id="SEQ66947.1"/>
    </source>
</evidence>
<dbReference type="STRING" id="402600.SAMN05216188_104243"/>
<keyword evidence="2" id="KW-1185">Reference proteome</keyword>
<protein>
    <submittedName>
        <fullName evidence="1">Uncharacterized protein</fullName>
    </submittedName>
</protein>
<gene>
    <name evidence="1" type="ORF">SAMN05216188_104243</name>
</gene>
<dbReference type="Proteomes" id="UP000199352">
    <property type="component" value="Unassembled WGS sequence"/>
</dbReference>
<reference evidence="2" key="1">
    <citation type="submission" date="2016-10" db="EMBL/GenBank/DDBJ databases">
        <authorList>
            <person name="Varghese N."/>
            <person name="Submissions S."/>
        </authorList>
    </citation>
    <scope>NUCLEOTIDE SEQUENCE [LARGE SCALE GENOMIC DNA]</scope>
    <source>
        <strain evidence="2">CGMCC 4.3525</strain>
    </source>
</reference>
<sequence>MLAGALLALLGVIFGFAVIYLCRICHAWLGCTSCDRFVHLRFLLDSPLKAARRFREGVHVQSGRTVEGE</sequence>
<proteinExistence type="predicted"/>
<name>A0A1H9HXG5_9PSEU</name>
<dbReference type="AlphaFoldDB" id="A0A1H9HXG5"/>
<dbReference type="EMBL" id="FOFR01000004">
    <property type="protein sequence ID" value="SEQ66947.1"/>
    <property type="molecule type" value="Genomic_DNA"/>
</dbReference>
<evidence type="ECO:0000313" key="2">
    <source>
        <dbReference type="Proteomes" id="UP000199352"/>
    </source>
</evidence>
<organism evidence="1 2">
    <name type="scientific">Lentzea xinjiangensis</name>
    <dbReference type="NCBI Taxonomy" id="402600"/>
    <lineage>
        <taxon>Bacteria</taxon>
        <taxon>Bacillati</taxon>
        <taxon>Actinomycetota</taxon>
        <taxon>Actinomycetes</taxon>
        <taxon>Pseudonocardiales</taxon>
        <taxon>Pseudonocardiaceae</taxon>
        <taxon>Lentzea</taxon>
    </lineage>
</organism>